<dbReference type="GO" id="GO:0016747">
    <property type="term" value="F:acyltransferase activity, transferring groups other than amino-acyl groups"/>
    <property type="evidence" value="ECO:0007669"/>
    <property type="project" value="InterPro"/>
</dbReference>
<dbReference type="PROSITE" id="PS51186">
    <property type="entry name" value="GNAT"/>
    <property type="match status" value="1"/>
</dbReference>
<dbReference type="InterPro" id="IPR000182">
    <property type="entry name" value="GNAT_dom"/>
</dbReference>
<dbReference type="eggNOG" id="COG0456">
    <property type="taxonomic scope" value="Bacteria"/>
</dbReference>
<dbReference type="InterPro" id="IPR050832">
    <property type="entry name" value="Bact_Acetyltransf"/>
</dbReference>
<protein>
    <submittedName>
        <fullName evidence="4">Acetyltransferase</fullName>
    </submittedName>
</protein>
<evidence type="ECO:0000256" key="2">
    <source>
        <dbReference type="ARBA" id="ARBA00023315"/>
    </source>
</evidence>
<name>S5XMR6_PARAH</name>
<dbReference type="PATRIC" id="fig|1367847.3.peg.1420"/>
<dbReference type="CDD" id="cd04301">
    <property type="entry name" value="NAT_SF"/>
    <property type="match status" value="1"/>
</dbReference>
<gene>
    <name evidence="4" type="ORF">JCM7686_1448</name>
</gene>
<dbReference type="STRING" id="1367847.JCM7686_1448"/>
<dbReference type="EMBL" id="CP006650">
    <property type="protein sequence ID" value="AGT08549.1"/>
    <property type="molecule type" value="Genomic_DNA"/>
</dbReference>
<dbReference type="Pfam" id="PF00583">
    <property type="entry name" value="Acetyltransf_1"/>
    <property type="match status" value="1"/>
</dbReference>
<dbReference type="RefSeq" id="WP_020950187.1">
    <property type="nucleotide sequence ID" value="NC_022041.1"/>
</dbReference>
<organism evidence="4 5">
    <name type="scientific">Paracoccus aminophilus JCM 7686</name>
    <dbReference type="NCBI Taxonomy" id="1367847"/>
    <lineage>
        <taxon>Bacteria</taxon>
        <taxon>Pseudomonadati</taxon>
        <taxon>Pseudomonadota</taxon>
        <taxon>Alphaproteobacteria</taxon>
        <taxon>Rhodobacterales</taxon>
        <taxon>Paracoccaceae</taxon>
        <taxon>Paracoccus</taxon>
    </lineage>
</organism>
<dbReference type="OrthoDB" id="7205533at2"/>
<keyword evidence="2" id="KW-0012">Acyltransferase</keyword>
<dbReference type="HOGENOM" id="CLU_013985_18_0_5"/>
<dbReference type="Gene3D" id="3.40.630.30">
    <property type="match status" value="1"/>
</dbReference>
<dbReference type="InterPro" id="IPR016181">
    <property type="entry name" value="Acyl_CoA_acyltransferase"/>
</dbReference>
<dbReference type="KEGG" id="pami:JCM7686_1448"/>
<sequence>MTLRAASRADAPILAALSIEVWLGTYIRRGISAFFAQYALSEFTSEKFAALLDNPDEQFIVSENEDGLDGFIRLSQRKPAPVPDCFPFEISTLYVRPRHHGKGIGRGLLEAGMNHARAFGAPSLWLATNAENAPAIAFYLRQGFEQVGTTEFQIGDAAYPNDVFRRGL</sequence>
<feature type="domain" description="N-acetyltransferase" evidence="3">
    <location>
        <begin position="1"/>
        <end position="166"/>
    </location>
</feature>
<proteinExistence type="predicted"/>
<dbReference type="PANTHER" id="PTHR43877">
    <property type="entry name" value="AMINOALKYLPHOSPHONATE N-ACETYLTRANSFERASE-RELATED-RELATED"/>
    <property type="match status" value="1"/>
</dbReference>
<dbReference type="AlphaFoldDB" id="S5XMR6"/>
<evidence type="ECO:0000313" key="5">
    <source>
        <dbReference type="Proteomes" id="UP000015480"/>
    </source>
</evidence>
<evidence type="ECO:0000313" key="4">
    <source>
        <dbReference type="EMBL" id="AGT08549.1"/>
    </source>
</evidence>
<dbReference type="Proteomes" id="UP000015480">
    <property type="component" value="Chromosome"/>
</dbReference>
<keyword evidence="5" id="KW-1185">Reference proteome</keyword>
<accession>S5XMR6</accession>
<evidence type="ECO:0000259" key="3">
    <source>
        <dbReference type="PROSITE" id="PS51186"/>
    </source>
</evidence>
<reference evidence="4 5" key="1">
    <citation type="journal article" date="2014" name="BMC Genomics">
        <title>Architecture and functions of a multipartite genome of the methylotrophic bacterium Paracoccus aminophilus JCM 7686, containing primary and secondary chromids.</title>
        <authorList>
            <person name="Dziewit L."/>
            <person name="Czarnecki J."/>
            <person name="Wibberg D."/>
            <person name="Radlinska M."/>
            <person name="Mrozek P."/>
            <person name="Szymczak M."/>
            <person name="Schluter A."/>
            <person name="Puhler A."/>
            <person name="Bartosik D."/>
        </authorList>
    </citation>
    <scope>NUCLEOTIDE SEQUENCE [LARGE SCALE GENOMIC DNA]</scope>
    <source>
        <strain evidence="4">JCM 7686</strain>
    </source>
</reference>
<keyword evidence="1 4" id="KW-0808">Transferase</keyword>
<evidence type="ECO:0000256" key="1">
    <source>
        <dbReference type="ARBA" id="ARBA00022679"/>
    </source>
</evidence>
<dbReference type="SUPFAM" id="SSF55729">
    <property type="entry name" value="Acyl-CoA N-acyltransferases (Nat)"/>
    <property type="match status" value="1"/>
</dbReference>
<dbReference type="PANTHER" id="PTHR43877:SF2">
    <property type="entry name" value="AMINOALKYLPHOSPHONATE N-ACETYLTRANSFERASE-RELATED"/>
    <property type="match status" value="1"/>
</dbReference>